<dbReference type="OMA" id="ANDGWAI"/>
<dbReference type="Gramene" id="OPUNC02G27270.1">
    <property type="protein sequence ID" value="OPUNC02G27270.1"/>
    <property type="gene ID" value="OPUNC02G27270"/>
</dbReference>
<evidence type="ECO:0000313" key="3">
    <source>
        <dbReference type="Proteomes" id="UP000026962"/>
    </source>
</evidence>
<feature type="region of interest" description="Disordered" evidence="1">
    <location>
        <begin position="72"/>
        <end position="189"/>
    </location>
</feature>
<feature type="compositionally biased region" description="Pro residues" evidence="1">
    <location>
        <begin position="160"/>
        <end position="171"/>
    </location>
</feature>
<dbReference type="HOGENOM" id="CLU_656191_0_0_1"/>
<keyword evidence="3" id="KW-1185">Reference proteome</keyword>
<accession>A0A0E0K488</accession>
<name>A0A0E0K488_ORYPU</name>
<dbReference type="InterPro" id="IPR022146">
    <property type="entry name" value="DUF3678"/>
</dbReference>
<reference evidence="2" key="2">
    <citation type="submission" date="2018-05" db="EMBL/GenBank/DDBJ databases">
        <title>OpunRS2 (Oryza punctata Reference Sequence Version 2).</title>
        <authorList>
            <person name="Zhang J."/>
            <person name="Kudrna D."/>
            <person name="Lee S."/>
            <person name="Talag J."/>
            <person name="Welchert J."/>
            <person name="Wing R.A."/>
        </authorList>
    </citation>
    <scope>NUCLEOTIDE SEQUENCE [LARGE SCALE GENOMIC DNA]</scope>
</reference>
<proteinExistence type="predicted"/>
<sequence length="419" mass="45606">MDVVTDLIHAAGTVAVDRGTSSRRRFSTVGTRGRGSVLAATACASEPRLLLPTTNAPASFVSTGLVAAAPRPSATHTFDGASTSTSSPSSARTDLLRPSRPGSSPPPPGSGGRQLTGRPPLGIAGHASPARIRGRCRRFTTSLPASPSASATAGGKRRSPSPPVHRPPPSHGDPCLRGQSLPPSPDWTQSVARRHVPRCWLLPHRHHRPVASSPPDLHLRHLHQLLRHRCRDISSASTPPGSPCSPLSLCWEKDRGITGLRRPPPRRHLRVSDIGIDSASTSSFRPAHLRLDHPFKRSATTTSATDRHRVRFYAIKLRVAAASSPRAAVSPLVVHLHVVVMLRGALLSIASSPVDSRRCIDMKLQLCRPFEPQLHRFHRLHRRSRIDTLVIRTGHRQPLRVFIYSEHHRCISRLPPSLL</sequence>
<evidence type="ECO:0000256" key="1">
    <source>
        <dbReference type="SAM" id="MobiDB-lite"/>
    </source>
</evidence>
<dbReference type="Proteomes" id="UP000026962">
    <property type="component" value="Chromosome 2"/>
</dbReference>
<dbReference type="Pfam" id="PF12435">
    <property type="entry name" value="DUF3678"/>
    <property type="match status" value="1"/>
</dbReference>
<protein>
    <submittedName>
        <fullName evidence="2">Uncharacterized protein</fullName>
    </submittedName>
</protein>
<evidence type="ECO:0000313" key="2">
    <source>
        <dbReference type="EnsemblPlants" id="OPUNC02G27270.1"/>
    </source>
</evidence>
<reference evidence="2" key="1">
    <citation type="submission" date="2015-04" db="UniProtKB">
        <authorList>
            <consortium name="EnsemblPlants"/>
        </authorList>
    </citation>
    <scope>IDENTIFICATION</scope>
</reference>
<dbReference type="AlphaFoldDB" id="A0A0E0K488"/>
<feature type="compositionally biased region" description="Low complexity" evidence="1">
    <location>
        <begin position="140"/>
        <end position="153"/>
    </location>
</feature>
<dbReference type="EnsemblPlants" id="OPUNC02G27270.1">
    <property type="protein sequence ID" value="OPUNC02G27270.1"/>
    <property type="gene ID" value="OPUNC02G27270"/>
</dbReference>
<organism evidence="2">
    <name type="scientific">Oryza punctata</name>
    <name type="common">Red rice</name>
    <dbReference type="NCBI Taxonomy" id="4537"/>
    <lineage>
        <taxon>Eukaryota</taxon>
        <taxon>Viridiplantae</taxon>
        <taxon>Streptophyta</taxon>
        <taxon>Embryophyta</taxon>
        <taxon>Tracheophyta</taxon>
        <taxon>Spermatophyta</taxon>
        <taxon>Magnoliopsida</taxon>
        <taxon>Liliopsida</taxon>
        <taxon>Poales</taxon>
        <taxon>Poaceae</taxon>
        <taxon>BOP clade</taxon>
        <taxon>Oryzoideae</taxon>
        <taxon>Oryzeae</taxon>
        <taxon>Oryzinae</taxon>
        <taxon>Oryza</taxon>
    </lineage>
</organism>